<evidence type="ECO:0000313" key="5">
    <source>
        <dbReference type="Proteomes" id="UP001290455"/>
    </source>
</evidence>
<dbReference type="PIRSF" id="PIRSF004846">
    <property type="entry name" value="ModA"/>
    <property type="match status" value="1"/>
</dbReference>
<dbReference type="PANTHER" id="PTHR30632:SF14">
    <property type="entry name" value="TUNGSTATE_MOLYBDATE_CHROMATE-BINDING PROTEIN MODA"/>
    <property type="match status" value="1"/>
</dbReference>
<keyword evidence="2" id="KW-0479">Metal-binding</keyword>
<dbReference type="InterPro" id="IPR044084">
    <property type="entry name" value="AvModA-like_subst-bd"/>
</dbReference>
<keyword evidence="3" id="KW-0732">Signal</keyword>
<dbReference type="PANTHER" id="PTHR30632">
    <property type="entry name" value="MOLYBDATE-BINDING PERIPLASMIC PROTEIN"/>
    <property type="match status" value="1"/>
</dbReference>
<evidence type="ECO:0000256" key="2">
    <source>
        <dbReference type="ARBA" id="ARBA00022723"/>
    </source>
</evidence>
<name>A0ABU5ITJ7_9BACI</name>
<organism evidence="4 5">
    <name type="scientific">Robertmurraya mangrovi</name>
    <dbReference type="NCBI Taxonomy" id="3098077"/>
    <lineage>
        <taxon>Bacteria</taxon>
        <taxon>Bacillati</taxon>
        <taxon>Bacillota</taxon>
        <taxon>Bacilli</taxon>
        <taxon>Bacillales</taxon>
        <taxon>Bacillaceae</taxon>
        <taxon>Robertmurraya</taxon>
    </lineage>
</organism>
<dbReference type="Gene3D" id="3.40.190.10">
    <property type="entry name" value="Periplasmic binding protein-like II"/>
    <property type="match status" value="2"/>
</dbReference>
<proteinExistence type="inferred from homology"/>
<keyword evidence="5" id="KW-1185">Reference proteome</keyword>
<dbReference type="SUPFAM" id="SSF53850">
    <property type="entry name" value="Periplasmic binding protein-like II"/>
    <property type="match status" value="1"/>
</dbReference>
<reference evidence="4 5" key="1">
    <citation type="submission" date="2023-11" db="EMBL/GenBank/DDBJ databases">
        <title>Bacillus jintuensis, isolated from a mudflat on the Beibu Gulf coast.</title>
        <authorList>
            <person name="Li M."/>
        </authorList>
    </citation>
    <scope>NUCLEOTIDE SEQUENCE [LARGE SCALE GENOMIC DNA]</scope>
    <source>
        <strain evidence="4 5">31A1R</strain>
    </source>
</reference>
<dbReference type="Proteomes" id="UP001290455">
    <property type="component" value="Unassembled WGS sequence"/>
</dbReference>
<dbReference type="InterPro" id="IPR050682">
    <property type="entry name" value="ModA/WtpA"/>
</dbReference>
<dbReference type="InterPro" id="IPR005950">
    <property type="entry name" value="ModA"/>
</dbReference>
<protein>
    <submittedName>
        <fullName evidence="4">Molybdate ABC transporter substrate-binding protein</fullName>
    </submittedName>
</protein>
<dbReference type="PROSITE" id="PS51257">
    <property type="entry name" value="PROKAR_LIPOPROTEIN"/>
    <property type="match status" value="1"/>
</dbReference>
<evidence type="ECO:0000256" key="1">
    <source>
        <dbReference type="ARBA" id="ARBA00009175"/>
    </source>
</evidence>
<dbReference type="RefSeq" id="WP_322444757.1">
    <property type="nucleotide sequence ID" value="NZ_JAXOFX010000001.1"/>
</dbReference>
<comment type="caution">
    <text evidence="4">The sequence shown here is derived from an EMBL/GenBank/DDBJ whole genome shotgun (WGS) entry which is preliminary data.</text>
</comment>
<dbReference type="Pfam" id="PF13531">
    <property type="entry name" value="SBP_bac_11"/>
    <property type="match status" value="1"/>
</dbReference>
<gene>
    <name evidence="4" type="primary">modA</name>
    <name evidence="4" type="ORF">SM124_01720</name>
</gene>
<sequence>MHNRKTFIILLPIIFVFLFIVGCNNNHEQNSNSAELQIAAASDLTLAFTELGKMFEEETGTKVTFSFGSTGQLADQIANGAPFDVFAAANVKFVDDLKAKGHVMPDSQKMYALGRIGIATVKDSSLKVTNLEDLLKPEVKKIAIANPDHAPYGLAAKQAFQAVGIWDEIETKLVYGRNISDTLTFIETGNVEAGIIALSLVKEEDVHFSLIESQLHEPIKQSIAVINGTEQERTAKEFIKFILGPTGQPVMERYGFSLPKENE</sequence>
<accession>A0ABU5ITJ7</accession>
<dbReference type="CDD" id="cd13539">
    <property type="entry name" value="PBP2_AvModA"/>
    <property type="match status" value="1"/>
</dbReference>
<evidence type="ECO:0000313" key="4">
    <source>
        <dbReference type="EMBL" id="MDZ5470456.1"/>
    </source>
</evidence>
<dbReference type="EMBL" id="JAXOFX010000001">
    <property type="protein sequence ID" value="MDZ5470456.1"/>
    <property type="molecule type" value="Genomic_DNA"/>
</dbReference>
<evidence type="ECO:0000256" key="3">
    <source>
        <dbReference type="ARBA" id="ARBA00022729"/>
    </source>
</evidence>
<comment type="similarity">
    <text evidence="1">Belongs to the bacterial solute-binding protein ModA family.</text>
</comment>
<dbReference type="NCBIfam" id="TIGR01256">
    <property type="entry name" value="modA"/>
    <property type="match status" value="1"/>
</dbReference>